<feature type="binding site" description="axial binding residue" evidence="8">
    <location>
        <position position="460"/>
    </location>
    <ligand>
        <name>heme</name>
        <dbReference type="ChEBI" id="CHEBI:30413"/>
    </ligand>
    <ligandPart>
        <name>Fe</name>
        <dbReference type="ChEBI" id="CHEBI:18248"/>
    </ligandPart>
</feature>
<dbReference type="InterPro" id="IPR002401">
    <property type="entry name" value="Cyt_P450_E_grp-I"/>
</dbReference>
<evidence type="ECO:0000256" key="3">
    <source>
        <dbReference type="ARBA" id="ARBA00022617"/>
    </source>
</evidence>
<keyword evidence="10" id="KW-0812">Transmembrane</keyword>
<evidence type="ECO:0000256" key="6">
    <source>
        <dbReference type="ARBA" id="ARBA00023004"/>
    </source>
</evidence>
<dbReference type="EMBL" id="JAGYWB010000006">
    <property type="protein sequence ID" value="KAI0520500.1"/>
    <property type="molecule type" value="Genomic_DNA"/>
</dbReference>
<dbReference type="PRINTS" id="PR00385">
    <property type="entry name" value="P450"/>
</dbReference>
<comment type="cofactor">
    <cofactor evidence="1 8">
        <name>heme</name>
        <dbReference type="ChEBI" id="CHEBI:30413"/>
    </cofactor>
</comment>
<feature type="transmembrane region" description="Helical" evidence="10">
    <location>
        <begin position="12"/>
        <end position="34"/>
    </location>
</feature>
<keyword evidence="10" id="KW-1133">Transmembrane helix</keyword>
<dbReference type="PROSITE" id="PS00086">
    <property type="entry name" value="CYTOCHROME_P450"/>
    <property type="match status" value="1"/>
</dbReference>
<keyword evidence="5 9" id="KW-0560">Oxidoreductase</keyword>
<dbReference type="Pfam" id="PF00067">
    <property type="entry name" value="p450"/>
    <property type="match status" value="1"/>
</dbReference>
<reference evidence="11" key="1">
    <citation type="journal article" date="2022" name="Front. Genet.">
        <title>Chromosome-Scale Assembly of the Dendrobium nobile Genome Provides Insights Into the Molecular Mechanism of the Biosynthesis of the Medicinal Active Ingredient of Dendrobium.</title>
        <authorList>
            <person name="Xu Q."/>
            <person name="Niu S.-C."/>
            <person name="Li K.-L."/>
            <person name="Zheng P.-J."/>
            <person name="Zhang X.-J."/>
            <person name="Jia Y."/>
            <person name="Liu Y."/>
            <person name="Niu Y.-X."/>
            <person name="Yu L.-H."/>
            <person name="Chen D.-F."/>
            <person name="Zhang G.-Q."/>
        </authorList>
    </citation>
    <scope>NUCLEOTIDE SEQUENCE</scope>
    <source>
        <tissue evidence="11">Leaf</tissue>
    </source>
</reference>
<gene>
    <name evidence="11" type="ORF">KFK09_007976</name>
</gene>
<dbReference type="GO" id="GO:0005506">
    <property type="term" value="F:iron ion binding"/>
    <property type="evidence" value="ECO:0007669"/>
    <property type="project" value="InterPro"/>
</dbReference>
<dbReference type="GO" id="GO:0016705">
    <property type="term" value="F:oxidoreductase activity, acting on paired donors, with incorporation or reduction of molecular oxygen"/>
    <property type="evidence" value="ECO:0007669"/>
    <property type="project" value="InterPro"/>
</dbReference>
<evidence type="ECO:0000256" key="8">
    <source>
        <dbReference type="PIRSR" id="PIRSR602401-1"/>
    </source>
</evidence>
<protein>
    <recommendedName>
        <fullName evidence="13">Cytochrome P450</fullName>
    </recommendedName>
</protein>
<keyword evidence="10" id="KW-0472">Membrane</keyword>
<evidence type="ECO:0000256" key="10">
    <source>
        <dbReference type="SAM" id="Phobius"/>
    </source>
</evidence>
<evidence type="ECO:0000256" key="2">
    <source>
        <dbReference type="ARBA" id="ARBA00010617"/>
    </source>
</evidence>
<proteinExistence type="inferred from homology"/>
<dbReference type="GO" id="GO:0004497">
    <property type="term" value="F:monooxygenase activity"/>
    <property type="evidence" value="ECO:0007669"/>
    <property type="project" value="UniProtKB-KW"/>
</dbReference>
<evidence type="ECO:0000256" key="5">
    <source>
        <dbReference type="ARBA" id="ARBA00023002"/>
    </source>
</evidence>
<name>A0A8T3BVL1_DENNO</name>
<dbReference type="SUPFAM" id="SSF48264">
    <property type="entry name" value="Cytochrome P450"/>
    <property type="match status" value="1"/>
</dbReference>
<evidence type="ECO:0000256" key="4">
    <source>
        <dbReference type="ARBA" id="ARBA00022723"/>
    </source>
</evidence>
<dbReference type="AlphaFoldDB" id="A0A8T3BVL1"/>
<dbReference type="Proteomes" id="UP000829196">
    <property type="component" value="Unassembled WGS sequence"/>
</dbReference>
<comment type="caution">
    <text evidence="11">The sequence shown here is derived from an EMBL/GenBank/DDBJ whole genome shotgun (WGS) entry which is preliminary data.</text>
</comment>
<organism evidence="11 12">
    <name type="scientific">Dendrobium nobile</name>
    <name type="common">Orchid</name>
    <dbReference type="NCBI Taxonomy" id="94219"/>
    <lineage>
        <taxon>Eukaryota</taxon>
        <taxon>Viridiplantae</taxon>
        <taxon>Streptophyta</taxon>
        <taxon>Embryophyta</taxon>
        <taxon>Tracheophyta</taxon>
        <taxon>Spermatophyta</taxon>
        <taxon>Magnoliopsida</taxon>
        <taxon>Liliopsida</taxon>
        <taxon>Asparagales</taxon>
        <taxon>Orchidaceae</taxon>
        <taxon>Epidendroideae</taxon>
        <taxon>Malaxideae</taxon>
        <taxon>Dendrobiinae</taxon>
        <taxon>Dendrobium</taxon>
    </lineage>
</organism>
<evidence type="ECO:0000313" key="12">
    <source>
        <dbReference type="Proteomes" id="UP000829196"/>
    </source>
</evidence>
<evidence type="ECO:0008006" key="13">
    <source>
        <dbReference type="Google" id="ProtNLM"/>
    </source>
</evidence>
<dbReference type="InterPro" id="IPR001128">
    <property type="entry name" value="Cyt_P450"/>
</dbReference>
<comment type="similarity">
    <text evidence="2 9">Belongs to the cytochrome P450 family.</text>
</comment>
<dbReference type="PANTHER" id="PTHR47951:SF3">
    <property type="entry name" value="CYTOCHROME P450, FAMILY 706, SUBFAMILY A, POLYPEPTIDE 4"/>
    <property type="match status" value="1"/>
</dbReference>
<keyword evidence="6 8" id="KW-0408">Iron</keyword>
<dbReference type="PANTHER" id="PTHR47951">
    <property type="entry name" value="OS08G0547900 PROTEIN"/>
    <property type="match status" value="1"/>
</dbReference>
<dbReference type="FunFam" id="1.10.630.10:FF:000126">
    <property type="entry name" value="Predicted protein"/>
    <property type="match status" value="1"/>
</dbReference>
<dbReference type="PRINTS" id="PR00463">
    <property type="entry name" value="EP450I"/>
</dbReference>
<dbReference type="OrthoDB" id="6764281at2759"/>
<dbReference type="GO" id="GO:0020037">
    <property type="term" value="F:heme binding"/>
    <property type="evidence" value="ECO:0007669"/>
    <property type="project" value="InterPro"/>
</dbReference>
<dbReference type="SMR" id="A0A8T3BVL1"/>
<keyword evidence="7 9" id="KW-0503">Monooxygenase</keyword>
<sequence length="522" mass="59509">MALMFPSNISVGTAIVTALLTLSLTRLFLFLICLKSKQGKEKQLLPLPPGPLGLPILGSLPFVKPNVHQYFSDLAQTYGPILSIRLGYKLFVVISSPSTAREILKDQDATFANRSIPAAILFNYNGSRPDLLWAPNDSHWRLMRKTVAREMIHPARLEDMAPIRRREMRRTVERVWARAKMGVTVHMREVAFLTMLNMLMSILWGEGANDCDEENLQRAVREHIFLFFAPNVADFFPVVAPLDPQGLGRRVKKATGWIIKYLEKVVEKKKQKMAVGERRGDMLEVLLDLIETGNPQEPFTMDDLFKLILDLMEASTDSVATVIEWAMAELLHDPKKMRIAQQELDDVIGKHRVVEESDITQLHYVSAIIKETLRLHPPAPFLVPHCPSSQCVVRGFSVPAGTTIIVNIWKIHRDTDFWGEDAEEFKPERFLATEKEMNDFNLKWNDQFYYLPFGAGRRMCVGYALGEKMVIYLLASLLHSFEWRLPENVTLELQEKFGTVLVLAEELVVAPVARLDKPELYV</sequence>
<evidence type="ECO:0000256" key="9">
    <source>
        <dbReference type="RuleBase" id="RU000461"/>
    </source>
</evidence>
<keyword evidence="4 8" id="KW-0479">Metal-binding</keyword>
<keyword evidence="3 8" id="KW-0349">Heme</keyword>
<dbReference type="InterPro" id="IPR017972">
    <property type="entry name" value="Cyt_P450_CS"/>
</dbReference>
<keyword evidence="12" id="KW-1185">Reference proteome</keyword>
<dbReference type="Gene3D" id="1.10.630.10">
    <property type="entry name" value="Cytochrome P450"/>
    <property type="match status" value="1"/>
</dbReference>
<accession>A0A8T3BVL1</accession>
<evidence type="ECO:0000256" key="7">
    <source>
        <dbReference type="ARBA" id="ARBA00023033"/>
    </source>
</evidence>
<evidence type="ECO:0000256" key="1">
    <source>
        <dbReference type="ARBA" id="ARBA00001971"/>
    </source>
</evidence>
<dbReference type="InterPro" id="IPR036396">
    <property type="entry name" value="Cyt_P450_sf"/>
</dbReference>
<evidence type="ECO:0000313" key="11">
    <source>
        <dbReference type="EMBL" id="KAI0520500.1"/>
    </source>
</evidence>